<dbReference type="EMBL" id="AJWY01007897">
    <property type="protein sequence ID" value="EKC62713.1"/>
    <property type="molecule type" value="Genomic_DNA"/>
</dbReference>
<keyword evidence="1" id="KW-0805">Transcription regulation</keyword>
<evidence type="ECO:0000256" key="2">
    <source>
        <dbReference type="ARBA" id="ARBA00023125"/>
    </source>
</evidence>
<dbReference type="InterPro" id="IPR001789">
    <property type="entry name" value="Sig_transdc_resp-reg_receiver"/>
</dbReference>
<organism evidence="5">
    <name type="scientific">human gut metagenome</name>
    <dbReference type="NCBI Taxonomy" id="408170"/>
    <lineage>
        <taxon>unclassified sequences</taxon>
        <taxon>metagenomes</taxon>
        <taxon>organismal metagenomes</taxon>
    </lineage>
</organism>
<dbReference type="CDD" id="cd00156">
    <property type="entry name" value="REC"/>
    <property type="match status" value="1"/>
</dbReference>
<evidence type="ECO:0000256" key="3">
    <source>
        <dbReference type="ARBA" id="ARBA00023163"/>
    </source>
</evidence>
<dbReference type="PROSITE" id="PS50110">
    <property type="entry name" value="RESPONSE_REGULATORY"/>
    <property type="match status" value="1"/>
</dbReference>
<dbReference type="AlphaFoldDB" id="K1SYI9"/>
<dbReference type="GO" id="GO:0032993">
    <property type="term" value="C:protein-DNA complex"/>
    <property type="evidence" value="ECO:0007669"/>
    <property type="project" value="TreeGrafter"/>
</dbReference>
<dbReference type="GO" id="GO:0000976">
    <property type="term" value="F:transcription cis-regulatory region binding"/>
    <property type="evidence" value="ECO:0007669"/>
    <property type="project" value="TreeGrafter"/>
</dbReference>
<dbReference type="PANTHER" id="PTHR48111">
    <property type="entry name" value="REGULATOR OF RPOS"/>
    <property type="match status" value="1"/>
</dbReference>
<comment type="caution">
    <text evidence="5">The sequence shown here is derived from an EMBL/GenBank/DDBJ whole genome shotgun (WGS) entry which is preliminary data.</text>
</comment>
<keyword evidence="2" id="KW-0238">DNA-binding</keyword>
<dbReference type="InterPro" id="IPR039420">
    <property type="entry name" value="WalR-like"/>
</dbReference>
<evidence type="ECO:0000256" key="1">
    <source>
        <dbReference type="ARBA" id="ARBA00023015"/>
    </source>
</evidence>
<feature type="non-terminal residue" evidence="5">
    <location>
        <position position="114"/>
    </location>
</feature>
<dbReference type="PANTHER" id="PTHR48111:SF67">
    <property type="entry name" value="TRANSCRIPTIONAL REGULATORY PROTEIN TCTD"/>
    <property type="match status" value="1"/>
</dbReference>
<feature type="domain" description="Response regulatory" evidence="4">
    <location>
        <begin position="3"/>
        <end position="114"/>
    </location>
</feature>
<sequence>MEKILIIDDDVTFSLMLRTWLGKKGFGVDTAADIAAGRRLLAEGSYDLVLSDMRLPDGDGTDLLQWIAERGVTIPVIVMTGYAEIRNAVVSMKLGARDYVSKPVQPDELLRKIR</sequence>
<reference evidence="5" key="1">
    <citation type="journal article" date="2013" name="Environ. Microbiol.">
        <title>Microbiota from the distal guts of lean and obese adolescents exhibit partial functional redundancy besides clear differences in community structure.</title>
        <authorList>
            <person name="Ferrer M."/>
            <person name="Ruiz A."/>
            <person name="Lanza F."/>
            <person name="Haange S.B."/>
            <person name="Oberbach A."/>
            <person name="Till H."/>
            <person name="Bargiela R."/>
            <person name="Campoy C."/>
            <person name="Segura M.T."/>
            <person name="Richter M."/>
            <person name="von Bergen M."/>
            <person name="Seifert J."/>
            <person name="Suarez A."/>
        </authorList>
    </citation>
    <scope>NUCLEOTIDE SEQUENCE</scope>
</reference>
<accession>K1SYI9</accession>
<keyword evidence="3" id="KW-0804">Transcription</keyword>
<gene>
    <name evidence="5" type="ORF">LEA_11700</name>
</gene>
<evidence type="ECO:0000259" key="4">
    <source>
        <dbReference type="PROSITE" id="PS50110"/>
    </source>
</evidence>
<proteinExistence type="predicted"/>
<dbReference type="GO" id="GO:0005829">
    <property type="term" value="C:cytosol"/>
    <property type="evidence" value="ECO:0007669"/>
    <property type="project" value="TreeGrafter"/>
</dbReference>
<protein>
    <submittedName>
        <fullName evidence="5">Protein containing Signal transduction response regulator, receiver region domain protein</fullName>
    </submittedName>
</protein>
<evidence type="ECO:0000313" key="5">
    <source>
        <dbReference type="EMBL" id="EKC62713.1"/>
    </source>
</evidence>
<dbReference type="SUPFAM" id="SSF52172">
    <property type="entry name" value="CheY-like"/>
    <property type="match status" value="1"/>
</dbReference>
<name>K1SYI9_9ZZZZ</name>
<dbReference type="InterPro" id="IPR011006">
    <property type="entry name" value="CheY-like_superfamily"/>
</dbReference>
<dbReference type="Gene3D" id="3.40.50.2300">
    <property type="match status" value="1"/>
</dbReference>
<dbReference type="GO" id="GO:0006355">
    <property type="term" value="P:regulation of DNA-templated transcription"/>
    <property type="evidence" value="ECO:0007669"/>
    <property type="project" value="TreeGrafter"/>
</dbReference>
<dbReference type="SMART" id="SM00448">
    <property type="entry name" value="REC"/>
    <property type="match status" value="1"/>
</dbReference>
<dbReference type="GO" id="GO:0000156">
    <property type="term" value="F:phosphorelay response regulator activity"/>
    <property type="evidence" value="ECO:0007669"/>
    <property type="project" value="TreeGrafter"/>
</dbReference>
<dbReference type="Pfam" id="PF00072">
    <property type="entry name" value="Response_reg"/>
    <property type="match status" value="1"/>
</dbReference>